<dbReference type="Proteomes" id="UP000238348">
    <property type="component" value="Chromosome"/>
</dbReference>
<dbReference type="EMBL" id="CP012673">
    <property type="protein sequence ID" value="AUX46763.1"/>
    <property type="molecule type" value="Genomic_DNA"/>
</dbReference>
<dbReference type="InterPro" id="IPR011043">
    <property type="entry name" value="Gal_Oxase/kelch_b-propeller"/>
</dbReference>
<name>A0A2L0F5D1_SORCE</name>
<dbReference type="InterPro" id="IPR037293">
    <property type="entry name" value="Gal_Oxidase_central_sf"/>
</dbReference>
<feature type="compositionally biased region" description="Low complexity" evidence="3">
    <location>
        <begin position="1187"/>
        <end position="1203"/>
    </location>
</feature>
<keyword evidence="1" id="KW-0880">Kelch repeat</keyword>
<feature type="compositionally biased region" description="Polar residues" evidence="3">
    <location>
        <begin position="306"/>
        <end position="320"/>
    </location>
</feature>
<feature type="region of interest" description="Disordered" evidence="3">
    <location>
        <begin position="1080"/>
        <end position="1224"/>
    </location>
</feature>
<dbReference type="Pfam" id="PF01344">
    <property type="entry name" value="Kelch_1"/>
    <property type="match status" value="1"/>
</dbReference>
<organism evidence="4 5">
    <name type="scientific">Sorangium cellulosum</name>
    <name type="common">Polyangium cellulosum</name>
    <dbReference type="NCBI Taxonomy" id="56"/>
    <lineage>
        <taxon>Bacteria</taxon>
        <taxon>Pseudomonadati</taxon>
        <taxon>Myxococcota</taxon>
        <taxon>Polyangia</taxon>
        <taxon>Polyangiales</taxon>
        <taxon>Polyangiaceae</taxon>
        <taxon>Sorangium</taxon>
    </lineage>
</organism>
<feature type="region of interest" description="Disordered" evidence="3">
    <location>
        <begin position="306"/>
        <end position="330"/>
    </location>
</feature>
<dbReference type="Gene3D" id="2.120.10.80">
    <property type="entry name" value="Kelch-type beta propeller"/>
    <property type="match status" value="1"/>
</dbReference>
<dbReference type="PANTHER" id="PTHR46344:SF27">
    <property type="entry name" value="KELCH REPEAT SUPERFAMILY PROTEIN"/>
    <property type="match status" value="1"/>
</dbReference>
<feature type="region of interest" description="Disordered" evidence="3">
    <location>
        <begin position="1239"/>
        <end position="1262"/>
    </location>
</feature>
<proteinExistence type="predicted"/>
<feature type="compositionally biased region" description="Gly residues" evidence="3">
    <location>
        <begin position="1080"/>
        <end position="1160"/>
    </location>
</feature>
<evidence type="ECO:0000256" key="3">
    <source>
        <dbReference type="SAM" id="MobiDB-lite"/>
    </source>
</evidence>
<dbReference type="AlphaFoldDB" id="A0A2L0F5D1"/>
<gene>
    <name evidence="4" type="ORF">SOCE26_082720</name>
</gene>
<feature type="compositionally biased region" description="Gly residues" evidence="3">
    <location>
        <begin position="1170"/>
        <end position="1186"/>
    </location>
</feature>
<sequence>MMSRRSGQSRPLSWHRSEPAFAIASRARPLASLLIGLALLAGCAGGGPERGEPGSAGEARLALDTGSMNVPRAEHTATRLLDGRVLVAGGLGGEYSGVLASAEVYDPGTGLWTTAAPLSASRVAHTATLLSDGRALVLGGVMSYRDGGGEMVALAEVYHPGLNAWTAVAPMASPRSHHTATRLADGRILVAGSEEWRSAGASRASCELYDPATDTWSAARPMLHPRARHDAALLLDGRVLVACGAGDRAEIYDPASDTWSPTGPMAALDRSGCSASLLPSGKVLVTGGVGPTAGPAEQAEVYDPSTNTWTAAPGLSGSSGESDRYRSGGLEGRRAVSLPSGKVLVLGAMERMATHCMMTECYFTPPYMNFRRGGELYDPATGGWTSEAALRAGRAHHTLTPLLDGRVLAAGGYVSYYHPDWYEAQEGRTPHLSATASAELFTGRGVEGAPCSSAFECGSGFCADGVCCDTACDGACDACALAAGGARDGTCSPLTGPACDDGNACTQSDACQSGACAGAPAADGAPCDDGNACTQSDACQTGACAGAPAADGAPCDDGDACTQSDACQAGACAGGAPVACAARDACHQGVCDPASGRCVDALAPAGVACDDGERCTNHDECRGGACAGLRVECHVDGSCLMATCDEATGGCGAPTPKPDGAACNDDDVCTLADVCQAGVCTGSDLDVCPPLNSCHDEGVCLVRTGGRCPSSPLPDGTPCPDPTTSAWAVAAPMSPRRYDHSATRLQDGTVLVVGGAQPSGGDALNSAARFDPTSDTWTPVSPTHETSGAHRAVLLQDGGVFVMGDGTVYERYDPETDAWTTAVAPRNGHEYTTFTPLPNGKILVTGFDRTYYYAFADLLDPETNAWTSASAMNYPHVDHTAVLLRNGKVLIAGGRGVNWEGWYVSTLPELYDPLTNSWRVTAVPRFDEETVSAAVLLDGKVLVVHNPGCLAELYDPESDRWAITGPMNDCGDHTSLVLLADGRVAAIPVRPLYLAPSPAFIQLYDPLTGTWTIDRSIGTPRASSTVTPLADGRVLFLGGCAADCSAEVESLLYTPGVAIAGDGACESGVCVAGGGGEGGAAAGGSGGGGEGGAAAGGSGGGGEGGAAAGGSGGGGEGGAAAGGSGGGGEGGTAAGGSGGGGGPGGSGGEGGSSGSAGSGSAGTAVSSSVGAGGAATGGEGGAGGDGSTSVTGGAGSSASTTAGSSGGTPTPRADGCSAAPATARVNPAPWLLLAALLGARGVRRRRGAATRSPASADARRSA</sequence>
<evidence type="ECO:0008006" key="6">
    <source>
        <dbReference type="Google" id="ProtNLM"/>
    </source>
</evidence>
<dbReference type="PANTHER" id="PTHR46344">
    <property type="entry name" value="OS02G0202900 PROTEIN"/>
    <property type="match status" value="1"/>
</dbReference>
<dbReference type="Gene3D" id="2.130.10.80">
    <property type="entry name" value="Galactose oxidase/kelch, beta-propeller"/>
    <property type="match status" value="6"/>
</dbReference>
<dbReference type="SUPFAM" id="SSF117281">
    <property type="entry name" value="Kelch motif"/>
    <property type="match status" value="2"/>
</dbReference>
<evidence type="ECO:0000313" key="5">
    <source>
        <dbReference type="Proteomes" id="UP000238348"/>
    </source>
</evidence>
<dbReference type="InterPro" id="IPR006652">
    <property type="entry name" value="Kelch_1"/>
</dbReference>
<evidence type="ECO:0000313" key="4">
    <source>
        <dbReference type="EMBL" id="AUX46763.1"/>
    </source>
</evidence>
<reference evidence="4 5" key="1">
    <citation type="submission" date="2015-09" db="EMBL/GenBank/DDBJ databases">
        <title>Sorangium comparison.</title>
        <authorList>
            <person name="Zaburannyi N."/>
            <person name="Bunk B."/>
            <person name="Overmann J."/>
            <person name="Mueller R."/>
        </authorList>
    </citation>
    <scope>NUCLEOTIDE SEQUENCE [LARGE SCALE GENOMIC DNA]</scope>
    <source>
        <strain evidence="4 5">So ce26</strain>
    </source>
</reference>
<dbReference type="SMART" id="SM00612">
    <property type="entry name" value="Kelch"/>
    <property type="match status" value="10"/>
</dbReference>
<protein>
    <recommendedName>
        <fullName evidence="6">Disintegrin domain-containing protein</fullName>
    </recommendedName>
</protein>
<feature type="compositionally biased region" description="Basic and acidic residues" evidence="3">
    <location>
        <begin position="321"/>
        <end position="330"/>
    </location>
</feature>
<accession>A0A2L0F5D1</accession>
<evidence type="ECO:0000256" key="2">
    <source>
        <dbReference type="ARBA" id="ARBA00022737"/>
    </source>
</evidence>
<dbReference type="SUPFAM" id="SSF50965">
    <property type="entry name" value="Galactose oxidase, central domain"/>
    <property type="match status" value="1"/>
</dbReference>
<keyword evidence="2" id="KW-0677">Repeat</keyword>
<dbReference type="InterPro" id="IPR015915">
    <property type="entry name" value="Kelch-typ_b-propeller"/>
</dbReference>
<evidence type="ECO:0000256" key="1">
    <source>
        <dbReference type="ARBA" id="ARBA00022441"/>
    </source>
</evidence>